<accession>A0A101JJ76</accession>
<feature type="compositionally biased region" description="Low complexity" evidence="1">
    <location>
        <begin position="71"/>
        <end position="84"/>
    </location>
</feature>
<feature type="domain" description="DUF4190" evidence="3">
    <location>
        <begin position="108"/>
        <end position="159"/>
    </location>
</feature>
<feature type="region of interest" description="Disordered" evidence="1">
    <location>
        <begin position="1"/>
        <end position="43"/>
    </location>
</feature>
<evidence type="ECO:0000313" key="5">
    <source>
        <dbReference type="EMBL" id="KUL27738.1"/>
    </source>
</evidence>
<reference evidence="5 6" key="1">
    <citation type="submission" date="2015-10" db="EMBL/GenBank/DDBJ databases">
        <authorList>
            <person name="Gilbert D.G."/>
        </authorList>
    </citation>
    <scope>NUCLEOTIDE SEQUENCE [LARGE SCALE GENOMIC DNA]</scope>
    <source>
        <strain evidence="5 6">NRRL B-16712</strain>
    </source>
</reference>
<keyword evidence="2" id="KW-0472">Membrane</keyword>
<evidence type="ECO:0000259" key="3">
    <source>
        <dbReference type="Pfam" id="PF13828"/>
    </source>
</evidence>
<sequence>MNEEIPGQPNQAPGLSPIPQQPDPLAGYQPGSDPTAAFGAPPTTPMYNAAPSYAAPSYEVPAPTPPPPYGGYPQQPYPGQAYPQPGYPGQPYPMYGQQPDSGRTNGFAIASLIFGILGGLLGIVFGLIALGQIPKRGDRGKGLAIAGLSLSIAWIVLIVGIVAVGNAVDNGKDTSTTTATRPTAVTTEPADVRTDKLAPGDCIATLTDSETVYDLPVVACTQSHEGEVYTVFTMADGSFPGEAKVEAEAEKRCDRSIEPYAIGKFADAEIYYVYPSDRSWAVDRSVTCIAVAPEGGKWTGSMIK</sequence>
<feature type="transmembrane region" description="Helical" evidence="2">
    <location>
        <begin position="107"/>
        <end position="130"/>
    </location>
</feature>
<evidence type="ECO:0000256" key="2">
    <source>
        <dbReference type="SAM" id="Phobius"/>
    </source>
</evidence>
<protein>
    <recommendedName>
        <fullName evidence="7">Septum formation-related domain-containing protein</fullName>
    </recommendedName>
</protein>
<dbReference type="AlphaFoldDB" id="A0A101JJ76"/>
<keyword evidence="2" id="KW-0812">Transmembrane</keyword>
<name>A0A101JJ76_9ACTN</name>
<evidence type="ECO:0008006" key="7">
    <source>
        <dbReference type="Google" id="ProtNLM"/>
    </source>
</evidence>
<dbReference type="Proteomes" id="UP000053244">
    <property type="component" value="Unassembled WGS sequence"/>
</dbReference>
<gene>
    <name evidence="5" type="ORF">ADL15_34465</name>
</gene>
<keyword evidence="2" id="KW-1133">Transmembrane helix</keyword>
<feature type="transmembrane region" description="Helical" evidence="2">
    <location>
        <begin position="142"/>
        <end position="165"/>
    </location>
</feature>
<dbReference type="InterPro" id="IPR025241">
    <property type="entry name" value="DUF4190"/>
</dbReference>
<evidence type="ECO:0000256" key="1">
    <source>
        <dbReference type="SAM" id="MobiDB-lite"/>
    </source>
</evidence>
<comment type="caution">
    <text evidence="5">The sequence shown here is derived from an EMBL/GenBank/DDBJ whole genome shotgun (WGS) entry which is preliminary data.</text>
</comment>
<proteinExistence type="predicted"/>
<dbReference type="Pfam" id="PF13828">
    <property type="entry name" value="DUF4190"/>
    <property type="match status" value="1"/>
</dbReference>
<dbReference type="EMBL" id="LLZH01000295">
    <property type="protein sequence ID" value="KUL27738.1"/>
    <property type="molecule type" value="Genomic_DNA"/>
</dbReference>
<dbReference type="InterPro" id="IPR026004">
    <property type="entry name" value="Septum_form"/>
</dbReference>
<dbReference type="RefSeq" id="WP_067699918.1">
    <property type="nucleotide sequence ID" value="NZ_LLZH01000295.1"/>
</dbReference>
<feature type="domain" description="Septum formation-related" evidence="4">
    <location>
        <begin position="193"/>
        <end position="288"/>
    </location>
</feature>
<feature type="region of interest" description="Disordered" evidence="1">
    <location>
        <begin position="55"/>
        <end position="91"/>
    </location>
</feature>
<evidence type="ECO:0000259" key="4">
    <source>
        <dbReference type="Pfam" id="PF13845"/>
    </source>
</evidence>
<organism evidence="5 6">
    <name type="scientific">Actinoplanes awajinensis subsp. mycoplanecinus</name>
    <dbReference type="NCBI Taxonomy" id="135947"/>
    <lineage>
        <taxon>Bacteria</taxon>
        <taxon>Bacillati</taxon>
        <taxon>Actinomycetota</taxon>
        <taxon>Actinomycetes</taxon>
        <taxon>Micromonosporales</taxon>
        <taxon>Micromonosporaceae</taxon>
        <taxon>Actinoplanes</taxon>
    </lineage>
</organism>
<keyword evidence="6" id="KW-1185">Reference proteome</keyword>
<dbReference type="OrthoDB" id="3628931at2"/>
<evidence type="ECO:0000313" key="6">
    <source>
        <dbReference type="Proteomes" id="UP000053244"/>
    </source>
</evidence>
<feature type="compositionally biased region" description="Low complexity" evidence="1">
    <location>
        <begin position="34"/>
        <end position="43"/>
    </location>
</feature>
<dbReference type="Pfam" id="PF13845">
    <property type="entry name" value="Septum_form"/>
    <property type="match status" value="1"/>
</dbReference>